<dbReference type="InterPro" id="IPR005835">
    <property type="entry name" value="NTP_transferase_dom"/>
</dbReference>
<evidence type="ECO:0000259" key="1">
    <source>
        <dbReference type="Pfam" id="PF00483"/>
    </source>
</evidence>
<sequence length="240" mass="26948">MVKAAIILAGGKGERLRPLTDKVPKPMIDILGRPLIEYQVLWLKDQGVTHIVFSCGYKNEVIRGYFKDGSEFGLKIDYAIEETPLGRGGAFKNALKFIPADTKLVYGANGDEVIAEPLAPFVKFHEKNNATATILLQRLISPFGIVEIEDDGKVTAFREKPQLPHWINAGVYILNRSCIEMFPDVGDHETEVFPNLTKEGKLYGYKPTGFRGTVNTIKEMNELIKELPKYFPQHLLVNTK</sequence>
<name>A0A1F5JGS8_9BACT</name>
<dbReference type="Gene3D" id="3.90.550.10">
    <property type="entry name" value="Spore Coat Polysaccharide Biosynthesis Protein SpsA, Chain A"/>
    <property type="match status" value="1"/>
</dbReference>
<organism evidence="2 3">
    <name type="scientific">Candidatus Daviesbacteria bacterium RIFCSPHIGHO2_01_FULL_40_11</name>
    <dbReference type="NCBI Taxonomy" id="1797762"/>
    <lineage>
        <taxon>Bacteria</taxon>
        <taxon>Candidatus Daviesiibacteriota</taxon>
    </lineage>
</organism>
<dbReference type="InterPro" id="IPR029044">
    <property type="entry name" value="Nucleotide-diphossugar_trans"/>
</dbReference>
<comment type="caution">
    <text evidence="2">The sequence shown here is derived from an EMBL/GenBank/DDBJ whole genome shotgun (WGS) entry which is preliminary data.</text>
</comment>
<dbReference type="AlphaFoldDB" id="A0A1F5JGS8"/>
<dbReference type="Proteomes" id="UP000177555">
    <property type="component" value="Unassembled WGS sequence"/>
</dbReference>
<evidence type="ECO:0000313" key="2">
    <source>
        <dbReference type="EMBL" id="OGE27816.1"/>
    </source>
</evidence>
<dbReference type="SUPFAM" id="SSF53448">
    <property type="entry name" value="Nucleotide-diphospho-sugar transferases"/>
    <property type="match status" value="1"/>
</dbReference>
<protein>
    <recommendedName>
        <fullName evidence="1">Nucleotidyl transferase domain-containing protein</fullName>
    </recommendedName>
</protein>
<dbReference type="Pfam" id="PF00483">
    <property type="entry name" value="NTP_transferase"/>
    <property type="match status" value="1"/>
</dbReference>
<accession>A0A1F5JGS8</accession>
<feature type="domain" description="Nucleotidyl transferase" evidence="1">
    <location>
        <begin position="5"/>
        <end position="203"/>
    </location>
</feature>
<proteinExistence type="predicted"/>
<dbReference type="CDD" id="cd04181">
    <property type="entry name" value="NTP_transferase"/>
    <property type="match status" value="1"/>
</dbReference>
<gene>
    <name evidence="2" type="ORF">A2867_01820</name>
</gene>
<reference evidence="2 3" key="1">
    <citation type="journal article" date="2016" name="Nat. Commun.">
        <title>Thousands of microbial genomes shed light on interconnected biogeochemical processes in an aquifer system.</title>
        <authorList>
            <person name="Anantharaman K."/>
            <person name="Brown C.T."/>
            <person name="Hug L.A."/>
            <person name="Sharon I."/>
            <person name="Castelle C.J."/>
            <person name="Probst A.J."/>
            <person name="Thomas B.C."/>
            <person name="Singh A."/>
            <person name="Wilkins M.J."/>
            <person name="Karaoz U."/>
            <person name="Brodie E.L."/>
            <person name="Williams K.H."/>
            <person name="Hubbard S.S."/>
            <person name="Banfield J.F."/>
        </authorList>
    </citation>
    <scope>NUCLEOTIDE SEQUENCE [LARGE SCALE GENOMIC DNA]</scope>
</reference>
<dbReference type="InterPro" id="IPR050486">
    <property type="entry name" value="Mannose-1P_guanyltransferase"/>
</dbReference>
<dbReference type="PANTHER" id="PTHR22572">
    <property type="entry name" value="SUGAR-1-PHOSPHATE GUANYL TRANSFERASE"/>
    <property type="match status" value="1"/>
</dbReference>
<dbReference type="EMBL" id="MFCP01000028">
    <property type="protein sequence ID" value="OGE27816.1"/>
    <property type="molecule type" value="Genomic_DNA"/>
</dbReference>
<evidence type="ECO:0000313" key="3">
    <source>
        <dbReference type="Proteomes" id="UP000177555"/>
    </source>
</evidence>